<dbReference type="Proteomes" id="UP000676310">
    <property type="component" value="Unassembled WGS sequence"/>
</dbReference>
<name>A0A8J2N005_9PLEO</name>
<protein>
    <submittedName>
        <fullName evidence="1">Uncharacterized protein</fullName>
    </submittedName>
</protein>
<reference evidence="1" key="1">
    <citation type="submission" date="2021-05" db="EMBL/GenBank/DDBJ databases">
        <authorList>
            <person name="Stam R."/>
        </authorList>
    </citation>
    <scope>NUCLEOTIDE SEQUENCE</scope>
    <source>
        <strain evidence="1">CS162</strain>
    </source>
</reference>
<dbReference type="GeneID" id="67014892"/>
<dbReference type="AlphaFoldDB" id="A0A8J2N005"/>
<accession>A0A8J2N005</accession>
<sequence length="231" mass="26050">MSVTAAVTSNPFGDEYAELFAPLTKTIDWNNRNLLYLLSILKPEEAAANALVFNPPLEILEDLTYPFHLQIWKKAPCMLVAESSRGCLSPELACRFLAHNLLSKNERIDATVARYNALWVIHITDVATLKSMLRAMCKMITIADDEWQERLDQLCGMVGGDYIGQSVDRHCSVELRLEYYFLMTGKIALEDWIRCVGACLNMDSDEERAAHAEIYGEAGSFIDRAFDELMG</sequence>
<organism evidence="1 2">
    <name type="scientific">Alternaria atra</name>
    <dbReference type="NCBI Taxonomy" id="119953"/>
    <lineage>
        <taxon>Eukaryota</taxon>
        <taxon>Fungi</taxon>
        <taxon>Dikarya</taxon>
        <taxon>Ascomycota</taxon>
        <taxon>Pezizomycotina</taxon>
        <taxon>Dothideomycetes</taxon>
        <taxon>Pleosporomycetidae</taxon>
        <taxon>Pleosporales</taxon>
        <taxon>Pleosporineae</taxon>
        <taxon>Pleosporaceae</taxon>
        <taxon>Alternaria</taxon>
        <taxon>Alternaria sect. Ulocladioides</taxon>
    </lineage>
</organism>
<proteinExistence type="predicted"/>
<gene>
    <name evidence="1" type="ORF">ALTATR162_LOCUS3346</name>
</gene>
<dbReference type="OrthoDB" id="3800663at2759"/>
<evidence type="ECO:0000313" key="2">
    <source>
        <dbReference type="Proteomes" id="UP000676310"/>
    </source>
</evidence>
<dbReference type="EMBL" id="CAJRGZ010000016">
    <property type="protein sequence ID" value="CAG5153825.1"/>
    <property type="molecule type" value="Genomic_DNA"/>
</dbReference>
<keyword evidence="2" id="KW-1185">Reference proteome</keyword>
<dbReference type="RefSeq" id="XP_043166887.1">
    <property type="nucleotide sequence ID" value="XM_043310952.1"/>
</dbReference>
<comment type="caution">
    <text evidence="1">The sequence shown here is derived from an EMBL/GenBank/DDBJ whole genome shotgun (WGS) entry which is preliminary data.</text>
</comment>
<evidence type="ECO:0000313" key="1">
    <source>
        <dbReference type="EMBL" id="CAG5153825.1"/>
    </source>
</evidence>